<reference evidence="5 6" key="1">
    <citation type="submission" date="2020-02" db="EMBL/GenBank/DDBJ databases">
        <title>Draft Genome Sequence of Verrucosispora sp. Strain CWR15, Isolated from Gulf of Mexico Sponge.</title>
        <authorList>
            <person name="Kennedy S.J."/>
            <person name="Cella E."/>
            <person name="Azarian T."/>
            <person name="Baker B.J."/>
            <person name="Shaw L.N."/>
        </authorList>
    </citation>
    <scope>NUCLEOTIDE SEQUENCE [LARGE SCALE GENOMIC DNA]</scope>
    <source>
        <strain evidence="5 6">CWR15</strain>
    </source>
</reference>
<organism evidence="5 6">
    <name type="scientific">Verrucosispora sioxanthis</name>
    <dbReference type="NCBI Taxonomy" id="2499994"/>
    <lineage>
        <taxon>Bacteria</taxon>
        <taxon>Bacillati</taxon>
        <taxon>Actinomycetota</taxon>
        <taxon>Actinomycetes</taxon>
        <taxon>Micromonosporales</taxon>
        <taxon>Micromonosporaceae</taxon>
        <taxon>Micromonospora</taxon>
    </lineage>
</organism>
<proteinExistence type="inferred from homology"/>
<evidence type="ECO:0000313" key="6">
    <source>
        <dbReference type="Proteomes" id="UP000478148"/>
    </source>
</evidence>
<dbReference type="NCBIfam" id="TIGR00350">
    <property type="entry name" value="lytR_cpsA_psr"/>
    <property type="match status" value="1"/>
</dbReference>
<evidence type="ECO:0000256" key="3">
    <source>
        <dbReference type="SAM" id="Phobius"/>
    </source>
</evidence>
<dbReference type="InterPro" id="IPR004474">
    <property type="entry name" value="LytR_CpsA_psr"/>
</dbReference>
<evidence type="ECO:0000259" key="4">
    <source>
        <dbReference type="Pfam" id="PF03816"/>
    </source>
</evidence>
<feature type="compositionally biased region" description="Low complexity" evidence="2">
    <location>
        <begin position="13"/>
        <end position="25"/>
    </location>
</feature>
<accession>A0A6M1KX79</accession>
<sequence length="365" mass="39507">MRQDHGDVQTDTSLSASPPAAASSADEPPTLEAPAERPRRRRRWSRLVLIMGLVLVLVVGGGMLAAGLYYRSVESSVERVDAFEDVPEESRPQVVAADALNIMILGSDSRDPENTSGSRTDTIILAHLPKDRSSAQLISIPRDTWVSVPRSRQGRGGRDAKINAAYAWGGVPLMVQTVEKFTGVRVDHVAMVDFAGFKEIVDALGGIEITVEQGFTSRHSFTPDGRRQFVAGKQEMDGAAALDYARERYAFADGDFTRIKHQQQVIKAILDKAASGGTLASPTRLNSFVRATADAVAVDESMSLLDLGMELRHLRGGNLDFYTCPTKGTGRIGNESVVLADTAKADRLFDAVRRDAVPEIQSAAK</sequence>
<dbReference type="EMBL" id="SAIY01000001">
    <property type="protein sequence ID" value="NGM12062.1"/>
    <property type="molecule type" value="Genomic_DNA"/>
</dbReference>
<feature type="transmembrane region" description="Helical" evidence="3">
    <location>
        <begin position="47"/>
        <end position="70"/>
    </location>
</feature>
<dbReference type="Proteomes" id="UP000478148">
    <property type="component" value="Unassembled WGS sequence"/>
</dbReference>
<dbReference type="AlphaFoldDB" id="A0A6M1KX79"/>
<comment type="similarity">
    <text evidence="1">Belongs to the LytR/CpsA/Psr (LCP) family.</text>
</comment>
<name>A0A6M1KX79_9ACTN</name>
<dbReference type="Gene3D" id="3.40.630.190">
    <property type="entry name" value="LCP protein"/>
    <property type="match status" value="1"/>
</dbReference>
<dbReference type="InterPro" id="IPR050922">
    <property type="entry name" value="LytR/CpsA/Psr_CW_biosynth"/>
</dbReference>
<evidence type="ECO:0000256" key="2">
    <source>
        <dbReference type="SAM" id="MobiDB-lite"/>
    </source>
</evidence>
<evidence type="ECO:0000256" key="1">
    <source>
        <dbReference type="ARBA" id="ARBA00006068"/>
    </source>
</evidence>
<evidence type="ECO:0000313" key="5">
    <source>
        <dbReference type="EMBL" id="NGM12062.1"/>
    </source>
</evidence>
<keyword evidence="3" id="KW-0472">Membrane</keyword>
<dbReference type="Pfam" id="PF03816">
    <property type="entry name" value="LytR_cpsA_psr"/>
    <property type="match status" value="1"/>
</dbReference>
<comment type="caution">
    <text evidence="5">The sequence shown here is derived from an EMBL/GenBank/DDBJ whole genome shotgun (WGS) entry which is preliminary data.</text>
</comment>
<dbReference type="PANTHER" id="PTHR33392">
    <property type="entry name" value="POLYISOPRENYL-TEICHOIC ACID--PEPTIDOGLYCAN TEICHOIC ACID TRANSFERASE TAGU"/>
    <property type="match status" value="1"/>
</dbReference>
<protein>
    <submittedName>
        <fullName evidence="5">LCP family protein</fullName>
    </submittedName>
</protein>
<keyword evidence="3" id="KW-1133">Transmembrane helix</keyword>
<keyword evidence="3" id="KW-0812">Transmembrane</keyword>
<keyword evidence="6" id="KW-1185">Reference proteome</keyword>
<gene>
    <name evidence="5" type="ORF">ENC19_04905</name>
</gene>
<feature type="domain" description="Cell envelope-related transcriptional attenuator" evidence="4">
    <location>
        <begin position="119"/>
        <end position="274"/>
    </location>
</feature>
<feature type="region of interest" description="Disordered" evidence="2">
    <location>
        <begin position="1"/>
        <end position="38"/>
    </location>
</feature>
<dbReference type="PANTHER" id="PTHR33392:SF6">
    <property type="entry name" value="POLYISOPRENYL-TEICHOIC ACID--PEPTIDOGLYCAN TEICHOIC ACID TRANSFERASE TAGU"/>
    <property type="match status" value="1"/>
</dbReference>